<protein>
    <submittedName>
        <fullName evidence="2">Uncharacterized protein</fullName>
    </submittedName>
</protein>
<evidence type="ECO:0000313" key="2">
    <source>
        <dbReference type="EMBL" id="EGZ11835.1"/>
    </source>
</evidence>
<dbReference type="EMBL" id="JH159157">
    <property type="protein sequence ID" value="EGZ11835.1"/>
    <property type="molecule type" value="Genomic_DNA"/>
</dbReference>
<evidence type="ECO:0000256" key="1">
    <source>
        <dbReference type="SAM" id="MobiDB-lite"/>
    </source>
</evidence>
<dbReference type="InParanoid" id="G4ZXH2"/>
<dbReference type="RefSeq" id="XP_009532168.1">
    <property type="nucleotide sequence ID" value="XM_009533873.1"/>
</dbReference>
<proteinExistence type="predicted"/>
<dbReference type="OMA" id="RAMAMME"/>
<sequence>MPTPPLPRLLLFCDFLECRVHTMGVSLLRRMLADFFAGNEHTLLDFMRLGGSVVAVLPVERSSARRQQEAAQLLAQQKQTEAENVPQDTPNQMDTTQPTQMDPSPSEPCVFRYLLARVATKNILWLRDMFREFCRGEDALLRELMRRGNEPISVIPVDIQALCRAPLPPPPLMGDAIVAATNPTVEGPILPSDDEIRTAIMNALERVEAKEPWKQAFNFADMSMPFDSPEKYPKLVVVLQEFWETCAQAVWERQFWAPLSRERYHELHTLRRGRQSRAQNSFEKNIIPLVYKEFGAAFFVRLDQSAERHCSWYYLDQVVDLFTLAQRCGLATCLKYIESEAFTRFPVAPGVTRNFFLRANGKSISMWSSSPAVRPILDEIVALKAKTKDK</sequence>
<gene>
    <name evidence="2" type="ORF">PHYSODRAFT_517687</name>
</gene>
<organism evidence="2 3">
    <name type="scientific">Phytophthora sojae (strain P6497)</name>
    <name type="common">Soybean stem and root rot agent</name>
    <name type="synonym">Phytophthora megasperma f. sp. glycines</name>
    <dbReference type="NCBI Taxonomy" id="1094619"/>
    <lineage>
        <taxon>Eukaryota</taxon>
        <taxon>Sar</taxon>
        <taxon>Stramenopiles</taxon>
        <taxon>Oomycota</taxon>
        <taxon>Peronosporomycetes</taxon>
        <taxon>Peronosporales</taxon>
        <taxon>Peronosporaceae</taxon>
        <taxon>Phytophthora</taxon>
    </lineage>
</organism>
<accession>G4ZXH2</accession>
<evidence type="ECO:0000313" key="3">
    <source>
        <dbReference type="Proteomes" id="UP000002640"/>
    </source>
</evidence>
<name>G4ZXH2_PHYSP</name>
<reference evidence="2 3" key="1">
    <citation type="journal article" date="2006" name="Science">
        <title>Phytophthora genome sequences uncover evolutionary origins and mechanisms of pathogenesis.</title>
        <authorList>
            <person name="Tyler B.M."/>
            <person name="Tripathy S."/>
            <person name="Zhang X."/>
            <person name="Dehal P."/>
            <person name="Jiang R.H."/>
            <person name="Aerts A."/>
            <person name="Arredondo F.D."/>
            <person name="Baxter L."/>
            <person name="Bensasson D."/>
            <person name="Beynon J.L."/>
            <person name="Chapman J."/>
            <person name="Damasceno C.M."/>
            <person name="Dorrance A.E."/>
            <person name="Dou D."/>
            <person name="Dickerman A.W."/>
            <person name="Dubchak I.L."/>
            <person name="Garbelotto M."/>
            <person name="Gijzen M."/>
            <person name="Gordon S.G."/>
            <person name="Govers F."/>
            <person name="Grunwald N.J."/>
            <person name="Huang W."/>
            <person name="Ivors K.L."/>
            <person name="Jones R.W."/>
            <person name="Kamoun S."/>
            <person name="Krampis K."/>
            <person name="Lamour K.H."/>
            <person name="Lee M.K."/>
            <person name="McDonald W.H."/>
            <person name="Medina M."/>
            <person name="Meijer H.J."/>
            <person name="Nordberg E.K."/>
            <person name="Maclean D.J."/>
            <person name="Ospina-Giraldo M.D."/>
            <person name="Morris P.F."/>
            <person name="Phuntumart V."/>
            <person name="Putnam N.H."/>
            <person name="Rash S."/>
            <person name="Rose J.K."/>
            <person name="Sakihama Y."/>
            <person name="Salamov A.A."/>
            <person name="Savidor A."/>
            <person name="Scheuring C.F."/>
            <person name="Smith B.M."/>
            <person name="Sobral B.W."/>
            <person name="Terry A."/>
            <person name="Torto-Alalibo T.A."/>
            <person name="Win J."/>
            <person name="Xu Z."/>
            <person name="Zhang H."/>
            <person name="Grigoriev I.V."/>
            <person name="Rokhsar D.S."/>
            <person name="Boore J.L."/>
        </authorList>
    </citation>
    <scope>NUCLEOTIDE SEQUENCE [LARGE SCALE GENOMIC DNA]</scope>
    <source>
        <strain evidence="2 3">P6497</strain>
    </source>
</reference>
<dbReference type="GeneID" id="20659959"/>
<dbReference type="Proteomes" id="UP000002640">
    <property type="component" value="Unassembled WGS sequence"/>
</dbReference>
<feature type="region of interest" description="Disordered" evidence="1">
    <location>
        <begin position="68"/>
        <end position="105"/>
    </location>
</feature>
<dbReference type="KEGG" id="psoj:PHYSODRAFT_517687"/>
<keyword evidence="3" id="KW-1185">Reference proteome</keyword>
<dbReference type="AlphaFoldDB" id="G4ZXH2"/>
<feature type="compositionally biased region" description="Polar residues" evidence="1">
    <location>
        <begin position="86"/>
        <end position="103"/>
    </location>
</feature>